<dbReference type="Proteomes" id="UP000663862">
    <property type="component" value="Unassembled WGS sequence"/>
</dbReference>
<dbReference type="AlphaFoldDB" id="A0A821JUK7"/>
<dbReference type="EMBL" id="CAJOBQ010015843">
    <property type="protein sequence ID" value="CAF4724996.1"/>
    <property type="molecule type" value="Genomic_DNA"/>
</dbReference>
<sequence length="96" mass="9435">LGWKESGERVLTTKAGAQGGRNTGAATHPAGITVGTAGVGFTTTAAPHPGATSKSGYHESAEKGMTTKAGAQGGRTTGEAAQPRVNTEGTAHVGFT</sequence>
<feature type="region of interest" description="Disordered" evidence="1">
    <location>
        <begin position="43"/>
        <end position="96"/>
    </location>
</feature>
<name>A0A821JUK7_9BILA</name>
<dbReference type="EMBL" id="CAJNYU010002161">
    <property type="protein sequence ID" value="CAF3512100.1"/>
    <property type="molecule type" value="Genomic_DNA"/>
</dbReference>
<evidence type="ECO:0000256" key="1">
    <source>
        <dbReference type="SAM" id="MobiDB-lite"/>
    </source>
</evidence>
<feature type="region of interest" description="Disordered" evidence="1">
    <location>
        <begin position="1"/>
        <end position="31"/>
    </location>
</feature>
<gene>
    <name evidence="2" type="ORF">FME351_LOCUS17435</name>
    <name evidence="3" type="ORF">TSG867_LOCUS34179</name>
</gene>
<evidence type="ECO:0000313" key="4">
    <source>
        <dbReference type="Proteomes" id="UP000663862"/>
    </source>
</evidence>
<protein>
    <submittedName>
        <fullName evidence="3">Uncharacterized protein</fullName>
    </submittedName>
</protein>
<feature type="non-terminal residue" evidence="3">
    <location>
        <position position="1"/>
    </location>
</feature>
<dbReference type="Proteomes" id="UP000663869">
    <property type="component" value="Unassembled WGS sequence"/>
</dbReference>
<evidence type="ECO:0000313" key="2">
    <source>
        <dbReference type="EMBL" id="CAF3512100.1"/>
    </source>
</evidence>
<accession>A0A821JUK7</accession>
<feature type="non-terminal residue" evidence="3">
    <location>
        <position position="96"/>
    </location>
</feature>
<organism evidence="3 4">
    <name type="scientific">Rotaria socialis</name>
    <dbReference type="NCBI Taxonomy" id="392032"/>
    <lineage>
        <taxon>Eukaryota</taxon>
        <taxon>Metazoa</taxon>
        <taxon>Spiralia</taxon>
        <taxon>Gnathifera</taxon>
        <taxon>Rotifera</taxon>
        <taxon>Eurotatoria</taxon>
        <taxon>Bdelloidea</taxon>
        <taxon>Philodinida</taxon>
        <taxon>Philodinidae</taxon>
        <taxon>Rotaria</taxon>
    </lineage>
</organism>
<evidence type="ECO:0000313" key="3">
    <source>
        <dbReference type="EMBL" id="CAF4724996.1"/>
    </source>
</evidence>
<comment type="caution">
    <text evidence="3">The sequence shown here is derived from an EMBL/GenBank/DDBJ whole genome shotgun (WGS) entry which is preliminary data.</text>
</comment>
<reference evidence="3" key="1">
    <citation type="submission" date="2021-02" db="EMBL/GenBank/DDBJ databases">
        <authorList>
            <person name="Nowell W R."/>
        </authorList>
    </citation>
    <scope>NUCLEOTIDE SEQUENCE</scope>
</reference>
<proteinExistence type="predicted"/>